<dbReference type="InterPro" id="IPR055348">
    <property type="entry name" value="DctQ"/>
</dbReference>
<evidence type="ECO:0000313" key="12">
    <source>
        <dbReference type="Proteomes" id="UP000321363"/>
    </source>
</evidence>
<reference evidence="11 12" key="1">
    <citation type="journal article" date="2005" name="Int. J. Syst. Evol. Microbiol.">
        <title>Bacillus litoralis sp. nov., isolated from a tidal flat of the Yellow Sea in Korea.</title>
        <authorList>
            <person name="Yoon J.H."/>
            <person name="Oh T.K."/>
        </authorList>
    </citation>
    <scope>NUCLEOTIDE SEQUENCE [LARGE SCALE GENOMIC DNA]</scope>
    <source>
        <strain evidence="11 12">SW-211</strain>
    </source>
</reference>
<dbReference type="Proteomes" id="UP000321363">
    <property type="component" value="Unassembled WGS sequence"/>
</dbReference>
<name>A0A5C6W155_9BACI</name>
<evidence type="ECO:0000256" key="8">
    <source>
        <dbReference type="ARBA" id="ARBA00038436"/>
    </source>
</evidence>
<sequence length="160" mass="18122">MRKVVDRVTAFLTCSLMIVMVLIACWQVFTRFVLNAPSTVSEEFLRYALIWLTMVGAAYAYGKKKHLAVVFVSRKIPGKYQLYLNLFIEAIVLMFIVVILLVGGTKAYQNAIGQVSSALGMPMQYLYLSLIVSGVLFSFYSVLHIKEHFTKHKKISSLNK</sequence>
<dbReference type="PANTHER" id="PTHR35011">
    <property type="entry name" value="2,3-DIKETO-L-GULONATE TRAP TRANSPORTER SMALL PERMEASE PROTEIN YIAM"/>
    <property type="match status" value="1"/>
</dbReference>
<evidence type="ECO:0000256" key="4">
    <source>
        <dbReference type="ARBA" id="ARBA00022519"/>
    </source>
</evidence>
<keyword evidence="6 9" id="KW-1133">Transmembrane helix</keyword>
<feature type="transmembrane region" description="Helical" evidence="9">
    <location>
        <begin position="44"/>
        <end position="61"/>
    </location>
</feature>
<keyword evidence="7 9" id="KW-0472">Membrane</keyword>
<evidence type="ECO:0000256" key="1">
    <source>
        <dbReference type="ARBA" id="ARBA00004429"/>
    </source>
</evidence>
<feature type="transmembrane region" description="Helical" evidence="9">
    <location>
        <begin position="7"/>
        <end position="29"/>
    </location>
</feature>
<evidence type="ECO:0000256" key="3">
    <source>
        <dbReference type="ARBA" id="ARBA00022475"/>
    </source>
</evidence>
<dbReference type="GO" id="GO:0005886">
    <property type="term" value="C:plasma membrane"/>
    <property type="evidence" value="ECO:0007669"/>
    <property type="project" value="UniProtKB-SubCell"/>
</dbReference>
<protein>
    <submittedName>
        <fullName evidence="11">TRAP transporter small permease</fullName>
    </submittedName>
</protein>
<feature type="domain" description="Tripartite ATP-independent periplasmic transporters DctQ component" evidence="10">
    <location>
        <begin position="20"/>
        <end position="149"/>
    </location>
</feature>
<keyword evidence="3" id="KW-1003">Cell membrane</keyword>
<evidence type="ECO:0000259" key="10">
    <source>
        <dbReference type="Pfam" id="PF04290"/>
    </source>
</evidence>
<evidence type="ECO:0000313" key="11">
    <source>
        <dbReference type="EMBL" id="TXC90632.1"/>
    </source>
</evidence>
<accession>A0A5C6W155</accession>
<gene>
    <name evidence="11" type="ORF">FS935_12015</name>
</gene>
<comment type="subcellular location">
    <subcellularLocation>
        <location evidence="1">Cell inner membrane</location>
        <topology evidence="1">Multi-pass membrane protein</topology>
    </subcellularLocation>
</comment>
<feature type="transmembrane region" description="Helical" evidence="9">
    <location>
        <begin position="125"/>
        <end position="145"/>
    </location>
</feature>
<keyword evidence="5 9" id="KW-0812">Transmembrane</keyword>
<dbReference type="PROSITE" id="PS51257">
    <property type="entry name" value="PROKAR_LIPOPROTEIN"/>
    <property type="match status" value="1"/>
</dbReference>
<proteinExistence type="inferred from homology"/>
<evidence type="ECO:0000256" key="2">
    <source>
        <dbReference type="ARBA" id="ARBA00022448"/>
    </source>
</evidence>
<feature type="transmembrane region" description="Helical" evidence="9">
    <location>
        <begin position="82"/>
        <end position="105"/>
    </location>
</feature>
<dbReference type="OrthoDB" id="9815614at2"/>
<dbReference type="RefSeq" id="WP_146948837.1">
    <property type="nucleotide sequence ID" value="NZ_VOQF01000006.1"/>
</dbReference>
<dbReference type="AlphaFoldDB" id="A0A5C6W155"/>
<keyword evidence="2" id="KW-0813">Transport</keyword>
<keyword evidence="4" id="KW-0997">Cell inner membrane</keyword>
<dbReference type="GO" id="GO:0015740">
    <property type="term" value="P:C4-dicarboxylate transport"/>
    <property type="evidence" value="ECO:0007669"/>
    <property type="project" value="TreeGrafter"/>
</dbReference>
<evidence type="ECO:0000256" key="6">
    <source>
        <dbReference type="ARBA" id="ARBA00022989"/>
    </source>
</evidence>
<evidence type="ECO:0000256" key="5">
    <source>
        <dbReference type="ARBA" id="ARBA00022692"/>
    </source>
</evidence>
<dbReference type="InterPro" id="IPR007387">
    <property type="entry name" value="TRAP_DctQ"/>
</dbReference>
<evidence type="ECO:0000256" key="7">
    <source>
        <dbReference type="ARBA" id="ARBA00023136"/>
    </source>
</evidence>
<dbReference type="GO" id="GO:0022857">
    <property type="term" value="F:transmembrane transporter activity"/>
    <property type="evidence" value="ECO:0007669"/>
    <property type="project" value="TreeGrafter"/>
</dbReference>
<dbReference type="EMBL" id="VOQF01000006">
    <property type="protein sequence ID" value="TXC90632.1"/>
    <property type="molecule type" value="Genomic_DNA"/>
</dbReference>
<keyword evidence="12" id="KW-1185">Reference proteome</keyword>
<organism evidence="11 12">
    <name type="scientific">Metabacillus litoralis</name>
    <dbReference type="NCBI Taxonomy" id="152268"/>
    <lineage>
        <taxon>Bacteria</taxon>
        <taxon>Bacillati</taxon>
        <taxon>Bacillota</taxon>
        <taxon>Bacilli</taxon>
        <taxon>Bacillales</taxon>
        <taxon>Bacillaceae</taxon>
        <taxon>Metabacillus</taxon>
    </lineage>
</organism>
<comment type="similarity">
    <text evidence="8">Belongs to the TRAP transporter small permease family.</text>
</comment>
<evidence type="ECO:0000256" key="9">
    <source>
        <dbReference type="SAM" id="Phobius"/>
    </source>
</evidence>
<comment type="caution">
    <text evidence="11">The sequence shown here is derived from an EMBL/GenBank/DDBJ whole genome shotgun (WGS) entry which is preliminary data.</text>
</comment>
<dbReference type="PANTHER" id="PTHR35011:SF2">
    <property type="entry name" value="2,3-DIKETO-L-GULONATE TRAP TRANSPORTER SMALL PERMEASE PROTEIN YIAM"/>
    <property type="match status" value="1"/>
</dbReference>
<dbReference type="Pfam" id="PF04290">
    <property type="entry name" value="DctQ"/>
    <property type="match status" value="1"/>
</dbReference>